<sequence>MIAYGFSHTAPDKVLVHLRQIGVPRAQIAILGPDYEARKHLIFLDAMSFETYRERADKDQCICYVCDDPISLAPFELIPVDYKEADYFHVDGFTLTEFKSIPPAKQVTGRRRKFDVVDFAKDHAARQQTFFTNFMTFIYSMPSETHQLPVRQLACKWLASTETYRQLNNRIEKLRKTVYLTDKQAERLVELLSTDIVDVYRTALQMDGEEDEVAHKLKISAYEMRYIRAINKGAAEQ</sequence>
<protein>
    <submittedName>
        <fullName evidence="1">Uncharacterized protein</fullName>
    </submittedName>
</protein>
<evidence type="ECO:0000313" key="1">
    <source>
        <dbReference type="EMBL" id="XDJ15181.1"/>
    </source>
</evidence>
<proteinExistence type="predicted"/>
<accession>A0AB39CEA3</accession>
<name>A0AB39CEA3_9VIRU</name>
<dbReference type="EMBL" id="PQ015379">
    <property type="protein sequence ID" value="XDJ15181.1"/>
    <property type="molecule type" value="Genomic_DNA"/>
</dbReference>
<organism evidence="1">
    <name type="scientific">Pseudomonas phage HRDY3</name>
    <dbReference type="NCBI Taxonomy" id="3236930"/>
    <lineage>
        <taxon>Viruses</taxon>
    </lineage>
</organism>
<reference evidence="1" key="1">
    <citation type="submission" date="2024-07" db="EMBL/GenBank/DDBJ databases">
        <authorList>
            <person name="Bringhurst R.M."/>
            <person name="Homer T.E."/>
        </authorList>
    </citation>
    <scope>NUCLEOTIDE SEQUENCE</scope>
</reference>